<feature type="region of interest" description="Disordered" evidence="2">
    <location>
        <begin position="20"/>
        <end position="39"/>
    </location>
</feature>
<feature type="region of interest" description="Disordered" evidence="2">
    <location>
        <begin position="672"/>
        <end position="771"/>
    </location>
</feature>
<reference evidence="3 4" key="1">
    <citation type="submission" date="2016-03" db="EMBL/GenBank/DDBJ databases">
        <title>Choanephora cucurbitarum.</title>
        <authorList>
            <person name="Min B."/>
            <person name="Park H."/>
            <person name="Park J.-H."/>
            <person name="Shin H.-D."/>
            <person name="Choi I.-G."/>
        </authorList>
    </citation>
    <scope>NUCLEOTIDE SEQUENCE [LARGE SCALE GENOMIC DNA]</scope>
    <source>
        <strain evidence="3 4">KUS-F28377</strain>
    </source>
</reference>
<dbReference type="OrthoDB" id="2274659at2759"/>
<accession>A0A1C7N4F3</accession>
<feature type="compositionally biased region" description="Basic and acidic residues" evidence="2">
    <location>
        <begin position="673"/>
        <end position="687"/>
    </location>
</feature>
<feature type="compositionally biased region" description="Polar residues" evidence="2">
    <location>
        <begin position="446"/>
        <end position="463"/>
    </location>
</feature>
<dbReference type="AlphaFoldDB" id="A0A1C7N4F3"/>
<feature type="compositionally biased region" description="Polar residues" evidence="2">
    <location>
        <begin position="759"/>
        <end position="771"/>
    </location>
</feature>
<keyword evidence="4" id="KW-1185">Reference proteome</keyword>
<name>A0A1C7N4F3_9FUNG</name>
<dbReference type="Proteomes" id="UP000093000">
    <property type="component" value="Unassembled WGS sequence"/>
</dbReference>
<dbReference type="InParanoid" id="A0A1C7N4F3"/>
<organism evidence="3 4">
    <name type="scientific">Choanephora cucurbitarum</name>
    <dbReference type="NCBI Taxonomy" id="101091"/>
    <lineage>
        <taxon>Eukaryota</taxon>
        <taxon>Fungi</taxon>
        <taxon>Fungi incertae sedis</taxon>
        <taxon>Mucoromycota</taxon>
        <taxon>Mucoromycotina</taxon>
        <taxon>Mucoromycetes</taxon>
        <taxon>Mucorales</taxon>
        <taxon>Mucorineae</taxon>
        <taxon>Choanephoraceae</taxon>
        <taxon>Choanephoroideae</taxon>
        <taxon>Choanephora</taxon>
    </lineage>
</organism>
<proteinExistence type="predicted"/>
<feature type="coiled-coil region" evidence="1">
    <location>
        <begin position="546"/>
        <end position="573"/>
    </location>
</feature>
<feature type="region of interest" description="Disordered" evidence="2">
    <location>
        <begin position="446"/>
        <end position="522"/>
    </location>
</feature>
<comment type="caution">
    <text evidence="3">The sequence shown here is derived from an EMBL/GenBank/DDBJ whole genome shotgun (WGS) entry which is preliminary data.</text>
</comment>
<feature type="compositionally biased region" description="Basic and acidic residues" evidence="2">
    <location>
        <begin position="694"/>
        <end position="740"/>
    </location>
</feature>
<protein>
    <submittedName>
        <fullName evidence="3">Uncharacterized protein</fullName>
    </submittedName>
</protein>
<evidence type="ECO:0000256" key="2">
    <source>
        <dbReference type="SAM" id="MobiDB-lite"/>
    </source>
</evidence>
<feature type="region of interest" description="Disordered" evidence="2">
    <location>
        <begin position="396"/>
        <end position="434"/>
    </location>
</feature>
<feature type="compositionally biased region" description="Basic and acidic residues" evidence="2">
    <location>
        <begin position="466"/>
        <end position="485"/>
    </location>
</feature>
<evidence type="ECO:0000313" key="4">
    <source>
        <dbReference type="Proteomes" id="UP000093000"/>
    </source>
</evidence>
<feature type="compositionally biased region" description="Polar residues" evidence="2">
    <location>
        <begin position="492"/>
        <end position="503"/>
    </location>
</feature>
<feature type="compositionally biased region" description="Acidic residues" evidence="2">
    <location>
        <begin position="505"/>
        <end position="515"/>
    </location>
</feature>
<keyword evidence="1" id="KW-0175">Coiled coil</keyword>
<feature type="compositionally biased region" description="Polar residues" evidence="2">
    <location>
        <begin position="423"/>
        <end position="432"/>
    </location>
</feature>
<gene>
    <name evidence="3" type="ORF">A0J61_08022</name>
</gene>
<evidence type="ECO:0000313" key="3">
    <source>
        <dbReference type="EMBL" id="OBZ83931.1"/>
    </source>
</evidence>
<dbReference type="EMBL" id="LUGH01000582">
    <property type="protein sequence ID" value="OBZ83931.1"/>
    <property type="molecule type" value="Genomic_DNA"/>
</dbReference>
<evidence type="ECO:0000256" key="1">
    <source>
        <dbReference type="SAM" id="Coils"/>
    </source>
</evidence>
<sequence length="771" mass="87307">MPTKPVDRKVKKGKKEKIIVEKSSSVSESPRDSPKVKVVQTKSKIVPLEERAEHKKKRKSFPRRVLSWSIAAYLGYYAFAGCGSPLDQNSEKPAVCGPIDALKLDANALFENKIYPYAYPIYMSKLHSYVSPAANKAMSYYEQYGIPAQTQLMDYYKLYGAPAQTRLIEYYDQHGKPMVNQASTRAKEIYQEKVAPSASLYMDQAKTVTEPHLEKMQLLAQQQWDNAPPHVKRAFHSTIKAIQDWYKQAESTDLVPILIEFYYKTVDFFQYQLWPAIQSNPLTYQIKSNYDQHAKAYVDLHLKPLWTKYNDHVHLDQLLAHLWAAVPQRPKAVSSSPSSLLKDQTVGYSIGQIKTPESAESASEAPVAITTTIAPIVKSVEEALPATPAPAIEQPIVPHQQDKEQTQEKVSTATSFATTHTSQKQAASTISNADIHHNDDIVQEKSISPDSTAGHHNNDQIIVSPTDKDVAPVPQKKQEVAEKKTIPPPQSPTHFDTNENQIVPQEEELKEEDDQVNLNKDQWVVPPVEQETIKEKIVKPVQEKVIEPVQHKIEEIKEKLHAKKEEKERKEIVDSVTKIMEEKAIEPVQNKSVEAIKEELKIEEVKEVVKESVKKSVKEAVSPKEINDKKEEETVEPEVAKPIEFDIKKPVEKVIKEPVQKILQKIHVVESMQEQHNEEESSKDAKESIAPVIADKKKETNPSLKKTEQKVFSDDKVPFKVDEHVSKDIPPATHEKREIVADENEDVEIVSDNKPVVSNEESQFVATEQTS</sequence>
<dbReference type="STRING" id="101091.A0A1C7N4F3"/>
<feature type="compositionally biased region" description="Low complexity" evidence="2">
    <location>
        <begin position="411"/>
        <end position="422"/>
    </location>
</feature>